<keyword evidence="5" id="KW-0325">Glycoprotein</keyword>
<keyword evidence="1" id="KW-0433">Leucine-rich repeat</keyword>
<dbReference type="STRING" id="7897.ENSLACP00000003809"/>
<dbReference type="Proteomes" id="UP000008672">
    <property type="component" value="Unassembled WGS sequence"/>
</dbReference>
<keyword evidence="8" id="KW-1185">Reference proteome</keyword>
<proteinExistence type="predicted"/>
<sequence>MLIFFLLCQTLEAWTCPPSCNCTSTIIFCCSSGQYLVSPITGHENTSSLILNLCGHIEINSDSLQNFTFLEELIFNKTTVISISAYAFSALYSLRTLVLADANLSDATIDQNAFTGLKIKKLCLRNNQLHRVNWRLFAELLDLEDLNLSGNDIAFIEDQAFSKLFNLRILNLDNNHLKTLTPFWFGRQPQSNSSMKISLFGNEFSCECRYRGIQHAENEWFIESILTNHTLCFLDGNATECSSPQLTQVYQEVHTKEHMPLALPCVASGFPPPKIRWFLPSGVNVFDSPVPPFSNRNGTLTVDSMEITFKGLYACMATNIEGSAIGLYKLNVI</sequence>
<dbReference type="SMART" id="SM00409">
    <property type="entry name" value="IG"/>
    <property type="match status" value="1"/>
</dbReference>
<dbReference type="InParanoid" id="H3A2D8"/>
<evidence type="ECO:0000259" key="6">
    <source>
        <dbReference type="PROSITE" id="PS50835"/>
    </source>
</evidence>
<dbReference type="Gene3D" id="2.60.40.10">
    <property type="entry name" value="Immunoglobulins"/>
    <property type="match status" value="1"/>
</dbReference>
<dbReference type="PANTHER" id="PTHR45842:SF12">
    <property type="entry name" value="KEKKON 5, ISOFORM A"/>
    <property type="match status" value="1"/>
</dbReference>
<accession>H3A2D8</accession>
<dbReference type="InterPro" id="IPR003591">
    <property type="entry name" value="Leu-rich_rpt_typical-subtyp"/>
</dbReference>
<organism evidence="7 8">
    <name type="scientific">Latimeria chalumnae</name>
    <name type="common">Coelacanth</name>
    <dbReference type="NCBI Taxonomy" id="7897"/>
    <lineage>
        <taxon>Eukaryota</taxon>
        <taxon>Metazoa</taxon>
        <taxon>Chordata</taxon>
        <taxon>Craniata</taxon>
        <taxon>Vertebrata</taxon>
        <taxon>Euteleostomi</taxon>
        <taxon>Coelacanthiformes</taxon>
        <taxon>Coelacanthidae</taxon>
        <taxon>Latimeria</taxon>
    </lineage>
</organism>
<keyword evidence="2" id="KW-0732">Signal</keyword>
<dbReference type="HOGENOM" id="CLU_904732_0_0_1"/>
<dbReference type="InterPro" id="IPR032675">
    <property type="entry name" value="LRR_dom_sf"/>
</dbReference>
<keyword evidence="4" id="KW-1015">Disulfide bond</keyword>
<evidence type="ECO:0000313" key="8">
    <source>
        <dbReference type="Proteomes" id="UP000008672"/>
    </source>
</evidence>
<reference evidence="7" key="3">
    <citation type="submission" date="2025-09" db="UniProtKB">
        <authorList>
            <consortium name="Ensembl"/>
        </authorList>
    </citation>
    <scope>IDENTIFICATION</scope>
</reference>
<dbReference type="InterPro" id="IPR007110">
    <property type="entry name" value="Ig-like_dom"/>
</dbReference>
<dbReference type="PANTHER" id="PTHR45842">
    <property type="entry name" value="SYNAPTIC ADHESION-LIKE MOLECULE SALM"/>
    <property type="match status" value="1"/>
</dbReference>
<dbReference type="InterPro" id="IPR050467">
    <property type="entry name" value="LRFN"/>
</dbReference>
<dbReference type="InterPro" id="IPR003599">
    <property type="entry name" value="Ig_sub"/>
</dbReference>
<protein>
    <recommendedName>
        <fullName evidence="6">Ig-like domain-containing protein</fullName>
    </recommendedName>
</protein>
<evidence type="ECO:0000256" key="5">
    <source>
        <dbReference type="ARBA" id="ARBA00023180"/>
    </source>
</evidence>
<dbReference type="InterPro" id="IPR003598">
    <property type="entry name" value="Ig_sub2"/>
</dbReference>
<evidence type="ECO:0000256" key="2">
    <source>
        <dbReference type="ARBA" id="ARBA00022729"/>
    </source>
</evidence>
<dbReference type="Ensembl" id="ENSLACT00000003844.1">
    <property type="protein sequence ID" value="ENSLACP00000003809.1"/>
    <property type="gene ID" value="ENSLACG00000003394.1"/>
</dbReference>
<dbReference type="PROSITE" id="PS51450">
    <property type="entry name" value="LRR"/>
    <property type="match status" value="2"/>
</dbReference>
<evidence type="ECO:0000256" key="1">
    <source>
        <dbReference type="ARBA" id="ARBA00022614"/>
    </source>
</evidence>
<dbReference type="InterPro" id="IPR013783">
    <property type="entry name" value="Ig-like_fold"/>
</dbReference>
<dbReference type="InterPro" id="IPR001611">
    <property type="entry name" value="Leu-rich_rpt"/>
</dbReference>
<evidence type="ECO:0000256" key="4">
    <source>
        <dbReference type="ARBA" id="ARBA00023157"/>
    </source>
</evidence>
<name>H3A2D8_LATCH</name>
<dbReference type="eggNOG" id="KOG0619">
    <property type="taxonomic scope" value="Eukaryota"/>
</dbReference>
<feature type="domain" description="Ig-like" evidence="6">
    <location>
        <begin position="244"/>
        <end position="331"/>
    </location>
</feature>
<reference evidence="7" key="2">
    <citation type="submission" date="2025-08" db="UniProtKB">
        <authorList>
            <consortium name="Ensembl"/>
        </authorList>
    </citation>
    <scope>IDENTIFICATION</scope>
</reference>
<dbReference type="SMART" id="SM00408">
    <property type="entry name" value="IGc2"/>
    <property type="match status" value="1"/>
</dbReference>
<dbReference type="InterPro" id="IPR036179">
    <property type="entry name" value="Ig-like_dom_sf"/>
</dbReference>
<dbReference type="AlphaFoldDB" id="H3A2D8"/>
<dbReference type="SUPFAM" id="SSF52058">
    <property type="entry name" value="L domain-like"/>
    <property type="match status" value="1"/>
</dbReference>
<evidence type="ECO:0000256" key="3">
    <source>
        <dbReference type="ARBA" id="ARBA00022737"/>
    </source>
</evidence>
<dbReference type="Pfam" id="PF13855">
    <property type="entry name" value="LRR_8"/>
    <property type="match status" value="1"/>
</dbReference>
<dbReference type="GeneTree" id="ENSGT00940000168310"/>
<dbReference type="OMA" id="LYACMAT"/>
<dbReference type="PROSITE" id="PS50835">
    <property type="entry name" value="IG_LIKE"/>
    <property type="match status" value="1"/>
</dbReference>
<dbReference type="SMART" id="SM00369">
    <property type="entry name" value="LRR_TYP"/>
    <property type="match status" value="3"/>
</dbReference>
<evidence type="ECO:0000313" key="7">
    <source>
        <dbReference type="Ensembl" id="ENSLACP00000003809.1"/>
    </source>
</evidence>
<reference evidence="8" key="1">
    <citation type="submission" date="2011-08" db="EMBL/GenBank/DDBJ databases">
        <title>The draft genome of Latimeria chalumnae.</title>
        <authorList>
            <person name="Di Palma F."/>
            <person name="Alfoldi J."/>
            <person name="Johnson J."/>
            <person name="Berlin A."/>
            <person name="Gnerre S."/>
            <person name="Jaffe D."/>
            <person name="MacCallum I."/>
            <person name="Young S."/>
            <person name="Walker B.J."/>
            <person name="Lander E."/>
            <person name="Lindblad-Toh K."/>
        </authorList>
    </citation>
    <scope>NUCLEOTIDE SEQUENCE [LARGE SCALE GENOMIC DNA]</scope>
    <source>
        <strain evidence="8">Wild caught</strain>
    </source>
</reference>
<dbReference type="Pfam" id="PF13927">
    <property type="entry name" value="Ig_3"/>
    <property type="match status" value="1"/>
</dbReference>
<dbReference type="SUPFAM" id="SSF48726">
    <property type="entry name" value="Immunoglobulin"/>
    <property type="match status" value="1"/>
</dbReference>
<dbReference type="Gene3D" id="3.80.10.10">
    <property type="entry name" value="Ribonuclease Inhibitor"/>
    <property type="match status" value="2"/>
</dbReference>
<keyword evidence="3" id="KW-0677">Repeat</keyword>
<dbReference type="EMBL" id="AFYH01191662">
    <property type="status" value="NOT_ANNOTATED_CDS"/>
    <property type="molecule type" value="Genomic_DNA"/>
</dbReference>